<sequence>MEQHIQTASFVEMIVAKHAQTSNSDFDIILDDKVTLQNYCNALINKIFELKQSEFPSFINYQSSLVEEPVLWLNKLEKLIANNEALFTGKCALSRYNKLFYLIEKKRSDLQSSSVKDPKAHTLKKHINAENEDRYFSFYELKKLLDKTPCDNEKILLLTKEKHEYRQSNIEFINQKIPLFDEQCSKEIEQIYELGKLKSEFEKSKPNNCNNHSHFNKIQFNCNVNQFVDIFYQLHRELFSNGKPIIDGNINDMVAMIVHSFVDKDGNEISPQTVETILKPSRGDKRPKPHKRLDIDKLL</sequence>
<keyword evidence="2" id="KW-1185">Reference proteome</keyword>
<comment type="caution">
    <text evidence="1">The sequence shown here is derived from an EMBL/GenBank/DDBJ whole genome shotgun (WGS) entry which is preliminary data.</text>
</comment>
<proteinExistence type="predicted"/>
<organism evidence="1 2">
    <name type="scientific">Flavobacterium flavipallidum</name>
    <dbReference type="NCBI Taxonomy" id="3139140"/>
    <lineage>
        <taxon>Bacteria</taxon>
        <taxon>Pseudomonadati</taxon>
        <taxon>Bacteroidota</taxon>
        <taxon>Flavobacteriia</taxon>
        <taxon>Flavobacteriales</taxon>
        <taxon>Flavobacteriaceae</taxon>
        <taxon>Flavobacterium</taxon>
    </lineage>
</organism>
<dbReference type="RefSeq" id="WP_341701780.1">
    <property type="nucleotide sequence ID" value="NZ_JBBYHU010000056.1"/>
</dbReference>
<protein>
    <recommendedName>
        <fullName evidence="3">RteC protein</fullName>
    </recommendedName>
</protein>
<name>A0ABU9HS78_9FLAO</name>
<gene>
    <name evidence="1" type="ORF">AAEO59_16160</name>
</gene>
<evidence type="ECO:0008006" key="3">
    <source>
        <dbReference type="Google" id="ProtNLM"/>
    </source>
</evidence>
<accession>A0ABU9HS78</accession>
<dbReference type="EMBL" id="JBBYHU010000056">
    <property type="protein sequence ID" value="MEL1242588.1"/>
    <property type="molecule type" value="Genomic_DNA"/>
</dbReference>
<evidence type="ECO:0000313" key="1">
    <source>
        <dbReference type="EMBL" id="MEL1242588.1"/>
    </source>
</evidence>
<evidence type="ECO:0000313" key="2">
    <source>
        <dbReference type="Proteomes" id="UP001398556"/>
    </source>
</evidence>
<reference evidence="1 2" key="1">
    <citation type="submission" date="2024-04" db="EMBL/GenBank/DDBJ databases">
        <title>Flavobacterium sp. DGU99 16S ribosomal RNA gene Genome sequencing and assembly.</title>
        <authorList>
            <person name="Park S."/>
        </authorList>
    </citation>
    <scope>NUCLEOTIDE SEQUENCE [LARGE SCALE GENOMIC DNA]</scope>
    <source>
        <strain evidence="1 2">DGU99</strain>
    </source>
</reference>
<dbReference type="Proteomes" id="UP001398556">
    <property type="component" value="Unassembled WGS sequence"/>
</dbReference>